<evidence type="ECO:0000313" key="4">
    <source>
        <dbReference type="Proteomes" id="UP000655208"/>
    </source>
</evidence>
<protein>
    <submittedName>
        <fullName evidence="3">Flavin reductase</fullName>
    </submittedName>
</protein>
<dbReference type="EMBL" id="BMNA01000002">
    <property type="protein sequence ID" value="GGL94718.1"/>
    <property type="molecule type" value="Genomic_DNA"/>
</dbReference>
<dbReference type="SMART" id="SM00903">
    <property type="entry name" value="Flavin_Reduct"/>
    <property type="match status" value="1"/>
</dbReference>
<dbReference type="Pfam" id="PF01613">
    <property type="entry name" value="Flavin_Reduct"/>
    <property type="match status" value="1"/>
</dbReference>
<reference evidence="3" key="2">
    <citation type="submission" date="2020-09" db="EMBL/GenBank/DDBJ databases">
        <authorList>
            <person name="Sun Q."/>
            <person name="Zhou Y."/>
        </authorList>
    </citation>
    <scope>NUCLEOTIDE SEQUENCE</scope>
    <source>
        <strain evidence="3">CGMCC 4.7308</strain>
    </source>
</reference>
<reference evidence="3" key="1">
    <citation type="journal article" date="2014" name="Int. J. Syst. Evol. Microbiol.">
        <title>Complete genome sequence of Corynebacterium casei LMG S-19264T (=DSM 44701T), isolated from a smear-ripened cheese.</title>
        <authorList>
            <consortium name="US DOE Joint Genome Institute (JGI-PGF)"/>
            <person name="Walter F."/>
            <person name="Albersmeier A."/>
            <person name="Kalinowski J."/>
            <person name="Ruckert C."/>
        </authorList>
    </citation>
    <scope>NUCLEOTIDE SEQUENCE</scope>
    <source>
        <strain evidence="3">CGMCC 4.7308</strain>
    </source>
</reference>
<dbReference type="InterPro" id="IPR012349">
    <property type="entry name" value="Split_barrel_FMN-bd"/>
</dbReference>
<dbReference type="RefSeq" id="WP_188940670.1">
    <property type="nucleotide sequence ID" value="NZ_BMNA01000002.1"/>
</dbReference>
<dbReference type="PANTHER" id="PTHR43812">
    <property type="entry name" value="BLR2425 PROTEIN"/>
    <property type="match status" value="1"/>
</dbReference>
<dbReference type="GO" id="GO:0010181">
    <property type="term" value="F:FMN binding"/>
    <property type="evidence" value="ECO:0007669"/>
    <property type="project" value="InterPro"/>
</dbReference>
<dbReference type="AlphaFoldDB" id="A0A917ST13"/>
<evidence type="ECO:0000313" key="3">
    <source>
        <dbReference type="EMBL" id="GGL94718.1"/>
    </source>
</evidence>
<dbReference type="SUPFAM" id="SSF50475">
    <property type="entry name" value="FMN-binding split barrel"/>
    <property type="match status" value="1"/>
</dbReference>
<dbReference type="GO" id="GO:0016646">
    <property type="term" value="F:oxidoreductase activity, acting on the CH-NH group of donors, NAD or NADP as acceptor"/>
    <property type="evidence" value="ECO:0007669"/>
    <property type="project" value="UniProtKB-ARBA"/>
</dbReference>
<dbReference type="InterPro" id="IPR002563">
    <property type="entry name" value="Flavin_Rdtase-like_dom"/>
</dbReference>
<evidence type="ECO:0000259" key="2">
    <source>
        <dbReference type="SMART" id="SM00903"/>
    </source>
</evidence>
<accession>A0A917ST13</accession>
<organism evidence="3 4">
    <name type="scientific">Nakamurella endophytica</name>
    <dbReference type="NCBI Taxonomy" id="1748367"/>
    <lineage>
        <taxon>Bacteria</taxon>
        <taxon>Bacillati</taxon>
        <taxon>Actinomycetota</taxon>
        <taxon>Actinomycetes</taxon>
        <taxon>Nakamurellales</taxon>
        <taxon>Nakamurellaceae</taxon>
        <taxon>Nakamurella</taxon>
    </lineage>
</organism>
<sequence>MFYDPRTSVSGLPHSPFNSCCVPRPIGWISTRSRAGVNNLAPFSQFMNVTFDPPTVLFSSCGTPQTDTANNAIETGEFVWNMATYDQRDDVVRSAAVFPPDVDEFDALGIPTLPSTYVAPPRIAASPVHFECVVTTVLDFPGRVPKARGQLVLGEVIGIHIRDDAITADGRLDVPRLRPLARLGYLDYTSVESRFELTVPGYDTLFHNPETLHGTVPDGGGRPTLAGSPG</sequence>
<dbReference type="PANTHER" id="PTHR43812:SF2">
    <property type="entry name" value="FLAVIN REDUCTASE LIKE DOMAIN-CONTAINING PROTEIN"/>
    <property type="match status" value="1"/>
</dbReference>
<keyword evidence="4" id="KW-1185">Reference proteome</keyword>
<dbReference type="Gene3D" id="2.30.110.10">
    <property type="entry name" value="Electron Transport, Fmn-binding Protein, Chain A"/>
    <property type="match status" value="1"/>
</dbReference>
<proteinExistence type="predicted"/>
<name>A0A917ST13_9ACTN</name>
<comment type="caution">
    <text evidence="3">The sequence shown here is derived from an EMBL/GenBank/DDBJ whole genome shotgun (WGS) entry which is preliminary data.</text>
</comment>
<dbReference type="Proteomes" id="UP000655208">
    <property type="component" value="Unassembled WGS sequence"/>
</dbReference>
<gene>
    <name evidence="3" type="ORF">GCM10011594_13180</name>
</gene>
<feature type="domain" description="Flavin reductase like" evidence="2">
    <location>
        <begin position="19"/>
        <end position="171"/>
    </location>
</feature>
<feature type="region of interest" description="Disordered" evidence="1">
    <location>
        <begin position="210"/>
        <end position="230"/>
    </location>
</feature>
<evidence type="ECO:0000256" key="1">
    <source>
        <dbReference type="SAM" id="MobiDB-lite"/>
    </source>
</evidence>